<evidence type="ECO:0000313" key="2">
    <source>
        <dbReference type="Proteomes" id="UP001565447"/>
    </source>
</evidence>
<name>A0ACC6UQ88_STRAO</name>
<comment type="caution">
    <text evidence="1">The sequence shown here is derived from an EMBL/GenBank/DDBJ whole genome shotgun (WGS) entry which is preliminary data.</text>
</comment>
<evidence type="ECO:0000313" key="1">
    <source>
        <dbReference type="EMBL" id="MEY9813464.1"/>
    </source>
</evidence>
<gene>
    <name evidence="1" type="ORF">RKD21_003721</name>
</gene>
<organism evidence="1 2">
    <name type="scientific">Streptomyces albogriseolus</name>
    <dbReference type="NCBI Taxonomy" id="1887"/>
    <lineage>
        <taxon>Bacteria</taxon>
        <taxon>Bacillati</taxon>
        <taxon>Actinomycetota</taxon>
        <taxon>Actinomycetes</taxon>
        <taxon>Kitasatosporales</taxon>
        <taxon>Streptomycetaceae</taxon>
        <taxon>Streptomyces</taxon>
        <taxon>Streptomyces albogriseolus group</taxon>
    </lineage>
</organism>
<protein>
    <submittedName>
        <fullName evidence="1">Uncharacterized protein</fullName>
    </submittedName>
</protein>
<keyword evidence="2" id="KW-1185">Reference proteome</keyword>
<sequence>MARETSEARSCSSVMPYSVSRSSTSLVLKLTRPSSIRLIFDSEARIE</sequence>
<proteinExistence type="predicted"/>
<accession>A0ACC6UQ88</accession>
<dbReference type="Proteomes" id="UP001565447">
    <property type="component" value="Unassembled WGS sequence"/>
</dbReference>
<dbReference type="EMBL" id="JBGCBD010000002">
    <property type="protein sequence ID" value="MEY9813464.1"/>
    <property type="molecule type" value="Genomic_DNA"/>
</dbReference>
<reference evidence="1" key="1">
    <citation type="submission" date="2024-07" db="EMBL/GenBank/DDBJ databases">
        <title>Genome sequencing of plant associated microbes to promote plant fitness in Sorghum bicolor and Oryza sativa.</title>
        <authorList>
            <person name="Coleman-Derr D."/>
        </authorList>
    </citation>
    <scope>NUCLEOTIDE SEQUENCE</scope>
    <source>
        <strain evidence="1">SAI-173</strain>
    </source>
</reference>